<sequence length="50" mass="5700">MSLSRDIYTDKIFLAQTRPAKNHSPKLTRNHGPVIYQKKAKNSTCKLISV</sequence>
<dbReference type="Proteomes" id="UP000183200">
    <property type="component" value="Unassembled WGS sequence"/>
</dbReference>
<dbReference type="EMBL" id="FNGY01000016">
    <property type="protein sequence ID" value="SDO56145.1"/>
    <property type="molecule type" value="Genomic_DNA"/>
</dbReference>
<reference evidence="2" key="1">
    <citation type="submission" date="2016-10" db="EMBL/GenBank/DDBJ databases">
        <authorList>
            <person name="Varghese N."/>
            <person name="Submissions S."/>
        </authorList>
    </citation>
    <scope>NUCLEOTIDE SEQUENCE [LARGE SCALE GENOMIC DNA]</scope>
    <source>
        <strain evidence="2">DSM 19110</strain>
    </source>
</reference>
<dbReference type="AlphaFoldDB" id="A0A1H0KJS6"/>
<accession>A0A1H0KJS6</accession>
<evidence type="ECO:0000313" key="1">
    <source>
        <dbReference type="EMBL" id="SDO56145.1"/>
    </source>
</evidence>
<name>A0A1H0KJS6_9SPHI</name>
<organism evidence="1 2">
    <name type="scientific">Pedobacter steynii</name>
    <dbReference type="NCBI Taxonomy" id="430522"/>
    <lineage>
        <taxon>Bacteria</taxon>
        <taxon>Pseudomonadati</taxon>
        <taxon>Bacteroidota</taxon>
        <taxon>Sphingobacteriia</taxon>
        <taxon>Sphingobacteriales</taxon>
        <taxon>Sphingobacteriaceae</taxon>
        <taxon>Pedobacter</taxon>
    </lineage>
</organism>
<evidence type="ECO:0000313" key="2">
    <source>
        <dbReference type="Proteomes" id="UP000183200"/>
    </source>
</evidence>
<gene>
    <name evidence="1" type="ORF">SAMN05421820_11675</name>
</gene>
<proteinExistence type="predicted"/>
<protein>
    <submittedName>
        <fullName evidence="1">Uncharacterized protein</fullName>
    </submittedName>
</protein>
<keyword evidence="2" id="KW-1185">Reference proteome</keyword>